<name>A9UUB9_MONBE</name>
<proteinExistence type="predicted"/>
<dbReference type="GeneID" id="5889371"/>
<evidence type="ECO:0000313" key="2">
    <source>
        <dbReference type="Proteomes" id="UP000001357"/>
    </source>
</evidence>
<sequence length="326" mass="36034">MQRLVQLPRLAVRFQRSVFHARHLGAVARASAFSTGPTSYDAPRASLSAPPAAQAAKLPAEQFTTLVGKENAAAVALLEKHTLPARLVQRLVTSASSRQETSIIARIFTLACQRNMILPRLSYNEMLRAAILGQDLSLSRAIHAEMRRRLVPPSTNNVYAWIDAVLATTASLDHPETMTVLQELAHWPTALSSRRVYASLLNHAHTPEQIAALVQDMENNNVLSSTLLSTAQQRALLLTEQMPEPPFKLFLALHRAQKRCRLRPDAASSMDIIKVTARHPQLLGTLGYLYRDFRRSQAMVSNPDDLSQLIATVAATVSPARRDTMD</sequence>
<organism evidence="1 2">
    <name type="scientific">Monosiga brevicollis</name>
    <name type="common">Choanoflagellate</name>
    <dbReference type="NCBI Taxonomy" id="81824"/>
    <lineage>
        <taxon>Eukaryota</taxon>
        <taxon>Choanoflagellata</taxon>
        <taxon>Craspedida</taxon>
        <taxon>Salpingoecidae</taxon>
        <taxon>Monosiga</taxon>
    </lineage>
</organism>
<reference evidence="1 2" key="1">
    <citation type="journal article" date="2008" name="Nature">
        <title>The genome of the choanoflagellate Monosiga brevicollis and the origin of metazoans.</title>
        <authorList>
            <consortium name="JGI Sequencing"/>
            <person name="King N."/>
            <person name="Westbrook M.J."/>
            <person name="Young S.L."/>
            <person name="Kuo A."/>
            <person name="Abedin M."/>
            <person name="Chapman J."/>
            <person name="Fairclough S."/>
            <person name="Hellsten U."/>
            <person name="Isogai Y."/>
            <person name="Letunic I."/>
            <person name="Marr M."/>
            <person name="Pincus D."/>
            <person name="Putnam N."/>
            <person name="Rokas A."/>
            <person name="Wright K.J."/>
            <person name="Zuzow R."/>
            <person name="Dirks W."/>
            <person name="Good M."/>
            <person name="Goodstein D."/>
            <person name="Lemons D."/>
            <person name="Li W."/>
            <person name="Lyons J.B."/>
            <person name="Morris A."/>
            <person name="Nichols S."/>
            <person name="Richter D.J."/>
            <person name="Salamov A."/>
            <person name="Bork P."/>
            <person name="Lim W.A."/>
            <person name="Manning G."/>
            <person name="Miller W.T."/>
            <person name="McGinnis W."/>
            <person name="Shapiro H."/>
            <person name="Tjian R."/>
            <person name="Grigoriev I.V."/>
            <person name="Rokhsar D."/>
        </authorList>
    </citation>
    <scope>NUCLEOTIDE SEQUENCE [LARGE SCALE GENOMIC DNA]</scope>
    <source>
        <strain evidence="2">MX1 / ATCC 50154</strain>
    </source>
</reference>
<dbReference type="RefSeq" id="XP_001744175.1">
    <property type="nucleotide sequence ID" value="XM_001744123.1"/>
</dbReference>
<feature type="non-terminal residue" evidence="1">
    <location>
        <position position="326"/>
    </location>
</feature>
<evidence type="ECO:0000313" key="1">
    <source>
        <dbReference type="EMBL" id="EDQ90878.1"/>
    </source>
</evidence>
<dbReference type="Proteomes" id="UP000001357">
    <property type="component" value="Unassembled WGS sequence"/>
</dbReference>
<dbReference type="KEGG" id="mbr:MONBRDRAFT_36404"/>
<keyword evidence="2" id="KW-1185">Reference proteome</keyword>
<gene>
    <name evidence="1" type="ORF">MONBRDRAFT_36404</name>
</gene>
<protein>
    <submittedName>
        <fullName evidence="1">Uncharacterized protein</fullName>
    </submittedName>
</protein>
<dbReference type="EMBL" id="CH991546">
    <property type="protein sequence ID" value="EDQ90878.1"/>
    <property type="molecule type" value="Genomic_DNA"/>
</dbReference>
<dbReference type="InParanoid" id="A9UUB9"/>
<dbReference type="AlphaFoldDB" id="A9UUB9"/>
<accession>A9UUB9</accession>